<reference evidence="3" key="1">
    <citation type="journal article" date="2019" name="Sci. Rep.">
        <title>Draft genome of Tanacetum cinerariifolium, the natural source of mosquito coil.</title>
        <authorList>
            <person name="Yamashiro T."/>
            <person name="Shiraishi A."/>
            <person name="Satake H."/>
            <person name="Nakayama K."/>
        </authorList>
    </citation>
    <scope>NUCLEOTIDE SEQUENCE</scope>
</reference>
<dbReference type="PANTHER" id="PTHR11439:SF495">
    <property type="entry name" value="REVERSE TRANSCRIPTASE, RNA-DEPENDENT DNA POLYMERASE-RELATED"/>
    <property type="match status" value="1"/>
</dbReference>
<feature type="region of interest" description="Disordered" evidence="1">
    <location>
        <begin position="140"/>
        <end position="164"/>
    </location>
</feature>
<comment type="caution">
    <text evidence="3">The sequence shown here is derived from an EMBL/GenBank/DDBJ whole genome shotgun (WGS) entry which is preliminary data.</text>
</comment>
<accession>A0A6L2L060</accession>
<dbReference type="InterPro" id="IPR013103">
    <property type="entry name" value="RVT_2"/>
</dbReference>
<name>A0A6L2L060_TANCI</name>
<proteinExistence type="predicted"/>
<feature type="domain" description="Reverse transcriptase Ty1/copia-type" evidence="2">
    <location>
        <begin position="444"/>
        <end position="538"/>
    </location>
</feature>
<organism evidence="3">
    <name type="scientific">Tanacetum cinerariifolium</name>
    <name type="common">Dalmatian daisy</name>
    <name type="synonym">Chrysanthemum cinerariifolium</name>
    <dbReference type="NCBI Taxonomy" id="118510"/>
    <lineage>
        <taxon>Eukaryota</taxon>
        <taxon>Viridiplantae</taxon>
        <taxon>Streptophyta</taxon>
        <taxon>Embryophyta</taxon>
        <taxon>Tracheophyta</taxon>
        <taxon>Spermatophyta</taxon>
        <taxon>Magnoliopsida</taxon>
        <taxon>eudicotyledons</taxon>
        <taxon>Gunneridae</taxon>
        <taxon>Pentapetalae</taxon>
        <taxon>asterids</taxon>
        <taxon>campanulids</taxon>
        <taxon>Asterales</taxon>
        <taxon>Asteraceae</taxon>
        <taxon>Asteroideae</taxon>
        <taxon>Anthemideae</taxon>
        <taxon>Anthemidinae</taxon>
        <taxon>Tanacetum</taxon>
    </lineage>
</organism>
<dbReference type="PANTHER" id="PTHR11439">
    <property type="entry name" value="GAG-POL-RELATED RETROTRANSPOSON"/>
    <property type="match status" value="1"/>
</dbReference>
<feature type="compositionally biased region" description="Basic and acidic residues" evidence="1">
    <location>
        <begin position="34"/>
        <end position="54"/>
    </location>
</feature>
<evidence type="ECO:0000256" key="1">
    <source>
        <dbReference type="SAM" id="MobiDB-lite"/>
    </source>
</evidence>
<dbReference type="Pfam" id="PF07727">
    <property type="entry name" value="RVT_2"/>
    <property type="match status" value="1"/>
</dbReference>
<dbReference type="AlphaFoldDB" id="A0A6L2L060"/>
<feature type="region of interest" description="Disordered" evidence="1">
    <location>
        <begin position="34"/>
        <end position="60"/>
    </location>
</feature>
<sequence>MDREVKKHKRSWIPIVKVHWNSRRGPEFTWKREDEMKRNHESDNRVPKNPENVRYKTGKGYHVVPPPYTGTFLLPKPDLVFTDAPHASESVGNVFNVESSTNKSRNDMSKTLRSDAHTVEDWISDSENKTKIEYVPKQREPSFVTSTPHVKSSRESVKKVEHHKQAANLRTNNQKSRGHNTNWNNKACFICRSLNHLIKDCNYYEKQMVQKPVWNSALRVNHQNSVRITHLHSNRNVVPTTVLTRSRLVSINAARPVPTAVTQSSVKSPWPVKHVVNKVHSPVRRPINQRTSTKTSNFNKKVTTAKVNKVNAVKDFKEIDGGYVAFGGNPKDPQNIDDDVVDAAFDVKENETDVDISANGSDKTEFSFNSTKRVNAVCSLVNVAEPNPTNNTNSFNTASHFVNVVSPNFGITRKSSFVDPFKYLDDLDMIELEDIVYSDDEEDVFRNKKDERGVVIRNKASLVAQGHTQEEGIDYDKVFALVERIEAIRLFLAYASFTGFMVYQMDVKSAFLYGTIEEEVYVCQPSGFEDPDYPDKFSKRKDCSDLIHKEAKRRHFSSLASTPIETEKPLLKDPDSEDVDVHIYRSMIGSSMYLTSSRPDIMFSICACARFQVTPKVPHLHAVKRIFRYLKGKPHLGLWYPRDSPFNLAAYSDSDYTGASLDRKSTTRVNAARHFVTVVSYELMLFGLLKVAAVKLMLQDDADGVECFPNEDIFEELTRMGYEKPPPKLTFYKAFFSAQWKFLIHILVQCLSAKRTARNEFSYSMASSVICLATDRKFNFSKYIFDSMVYIPYSYTEGGCIQTEGKIAAIDADEDITLVDVETNEEVVAMDAESQGRINQEDVNAASKRVSAAKPTVFDDEDVTMTMAQTLIKLKVEKAKLLDEQIAQRLHDEEVQKAAARDRQEKADMERALELQRQGMTYDKVRPIFEREYKKVQTLFKPNKDVEEPKKKRVADETLLQESFKKLKAAEVSEDVQNMLEIVPVSKFKVEALLVKYPIIEWEIHTEGSRTYGKIVRVEGIIEAYQSFEDMLKGFDREDLLYTNCGVHHVSSTRGHGIFMLTEKDYHLSNAVMILMLSGKLQVELLPPIPLLLPPIPLLLPPIPEGVIGIKPPSFLLNARASIQCIVFDLVPTERFQRYMHAPLTWKLYTDCGVHHVSSTRGHGIFMLTKKDYHLSNAVMILMLSGKLQVEEDNEMARDLVMKIFMEANKPKSRNLRKMHKGINAAGSSITVDGSTLMLLDKVDAATEVLKILL</sequence>
<protein>
    <recommendedName>
        <fullName evidence="2">Reverse transcriptase Ty1/copia-type domain-containing protein</fullName>
    </recommendedName>
</protein>
<gene>
    <name evidence="3" type="ORF">Tci_026165</name>
</gene>
<evidence type="ECO:0000259" key="2">
    <source>
        <dbReference type="Pfam" id="PF07727"/>
    </source>
</evidence>
<evidence type="ECO:0000313" key="3">
    <source>
        <dbReference type="EMBL" id="GEU54187.1"/>
    </source>
</evidence>
<dbReference type="EMBL" id="BKCJ010003293">
    <property type="protein sequence ID" value="GEU54187.1"/>
    <property type="molecule type" value="Genomic_DNA"/>
</dbReference>